<organism evidence="1">
    <name type="scientific">Hellea balneolensis</name>
    <dbReference type="NCBI Taxonomy" id="287478"/>
    <lineage>
        <taxon>Bacteria</taxon>
        <taxon>Pseudomonadati</taxon>
        <taxon>Pseudomonadota</taxon>
        <taxon>Alphaproteobacteria</taxon>
        <taxon>Maricaulales</taxon>
        <taxon>Robiginitomaculaceae</taxon>
        <taxon>Hellea</taxon>
    </lineage>
</organism>
<proteinExistence type="predicted"/>
<dbReference type="InterPro" id="IPR036844">
    <property type="entry name" value="Hint_dom_sf"/>
</dbReference>
<gene>
    <name evidence="1" type="ORF">ENJ42_10150</name>
</gene>
<dbReference type="EMBL" id="DRMJ01000535">
    <property type="protein sequence ID" value="HHL43970.1"/>
    <property type="molecule type" value="Genomic_DNA"/>
</dbReference>
<evidence type="ECO:0008006" key="2">
    <source>
        <dbReference type="Google" id="ProtNLM"/>
    </source>
</evidence>
<accession>A0A7C5LWF2</accession>
<protein>
    <recommendedName>
        <fullName evidence="2">Intein C-terminal splicing domain-containing protein</fullName>
    </recommendedName>
</protein>
<dbReference type="SUPFAM" id="SSF51294">
    <property type="entry name" value="Hedgehog/intein (Hint) domain"/>
    <property type="match status" value="1"/>
</dbReference>
<dbReference type="AlphaFoldDB" id="A0A7C5LWF2"/>
<evidence type="ECO:0000313" key="1">
    <source>
        <dbReference type="EMBL" id="HHL43970.1"/>
    </source>
</evidence>
<dbReference type="Gene3D" id="2.170.16.10">
    <property type="entry name" value="Hedgehog/Intein (Hint) domain"/>
    <property type="match status" value="1"/>
</dbReference>
<reference evidence="1" key="1">
    <citation type="journal article" date="2020" name="mSystems">
        <title>Genome- and Community-Level Interaction Insights into Carbon Utilization and Element Cycling Functions of Hydrothermarchaeota in Hydrothermal Sediment.</title>
        <authorList>
            <person name="Zhou Z."/>
            <person name="Liu Y."/>
            <person name="Xu W."/>
            <person name="Pan J."/>
            <person name="Luo Z.H."/>
            <person name="Li M."/>
        </authorList>
    </citation>
    <scope>NUCLEOTIDE SEQUENCE [LARGE SCALE GENOMIC DNA]</scope>
    <source>
        <strain evidence="1">HyVt-485</strain>
    </source>
</reference>
<dbReference type="Proteomes" id="UP000885830">
    <property type="component" value="Unassembled WGS sequence"/>
</dbReference>
<sequence length="182" mass="20196">MRRVARSSEGHVYAGPLSDGYWVDTADLLTGDRLLNDDGSWAEVVLSEVLAEPLRAYNLTVEGWHTYFVTANADAAPVWVHNDCLPDNWVPRSISNPNNWNGCERCARDIKAQLHGGDIVRIRPQDGAPSLGGYRGNNPGWAYHEVVVKDGRVYDAFGPRGGVSIDEYKSLFQYPDAINFGF</sequence>
<comment type="caution">
    <text evidence="1">The sequence shown here is derived from an EMBL/GenBank/DDBJ whole genome shotgun (WGS) entry which is preliminary data.</text>
</comment>
<dbReference type="Pfam" id="PF07591">
    <property type="entry name" value="PT-HINT"/>
    <property type="match status" value="1"/>
</dbReference>
<name>A0A7C5LWF2_9PROT</name>